<comment type="caution">
    <text evidence="2">The sequence shown here is derived from an EMBL/GenBank/DDBJ whole genome shotgun (WGS) entry which is preliminary data.</text>
</comment>
<feature type="compositionally biased region" description="Low complexity" evidence="1">
    <location>
        <begin position="98"/>
        <end position="107"/>
    </location>
</feature>
<feature type="compositionally biased region" description="Basic and acidic residues" evidence="1">
    <location>
        <begin position="161"/>
        <end position="193"/>
    </location>
</feature>
<dbReference type="GeneID" id="43594907"/>
<gene>
    <name evidence="2" type="ORF">BP5553_02058</name>
</gene>
<evidence type="ECO:0000313" key="2">
    <source>
        <dbReference type="EMBL" id="RDL42079.1"/>
    </source>
</evidence>
<feature type="compositionally biased region" description="Polar residues" evidence="1">
    <location>
        <begin position="23"/>
        <end position="38"/>
    </location>
</feature>
<evidence type="ECO:0000313" key="3">
    <source>
        <dbReference type="Proteomes" id="UP000254866"/>
    </source>
</evidence>
<accession>A0A370U2S8</accession>
<dbReference type="EMBL" id="NPIC01000001">
    <property type="protein sequence ID" value="RDL42079.1"/>
    <property type="molecule type" value="Genomic_DNA"/>
</dbReference>
<organism evidence="2 3">
    <name type="scientific">Venustampulla echinocandica</name>
    <dbReference type="NCBI Taxonomy" id="2656787"/>
    <lineage>
        <taxon>Eukaryota</taxon>
        <taxon>Fungi</taxon>
        <taxon>Dikarya</taxon>
        <taxon>Ascomycota</taxon>
        <taxon>Pezizomycotina</taxon>
        <taxon>Leotiomycetes</taxon>
        <taxon>Helotiales</taxon>
        <taxon>Pleuroascaceae</taxon>
        <taxon>Venustampulla</taxon>
    </lineage>
</organism>
<name>A0A370U2S8_9HELO</name>
<feature type="compositionally biased region" description="Basic and acidic residues" evidence="1">
    <location>
        <begin position="133"/>
        <end position="145"/>
    </location>
</feature>
<dbReference type="OrthoDB" id="5334244at2759"/>
<sequence>MPLLRRSTAFSHPMRYAGPSAIRQPSTIRNVSSTSSRFAQGYGNGEGHPLGENPQQQGSSNETKENLEHPGPPPPAEGQGKGAGPTKGASKAKTQSPGEASASSGGSKSKEAKETRSSLTAGEVGKSGGKHSSQQDKKEGRKKPPIEGNLGPEANSLDSAEVAKHNKEFAEGYDRAPKAPGTREVDSKGRSMD</sequence>
<dbReference type="AlphaFoldDB" id="A0A370U2S8"/>
<proteinExistence type="predicted"/>
<reference evidence="2 3" key="1">
    <citation type="journal article" date="2018" name="IMA Fungus">
        <title>IMA Genome-F 9: Draft genome sequence of Annulohypoxylon stygium, Aspergillus mulundensis, Berkeleyomyces basicola (syn. Thielaviopsis basicola), Ceratocystis smalleyi, two Cercospora beticola strains, Coleophoma cylindrospora, Fusarium fracticaudum, Phialophora cf. hyalina, and Morchella septimelata.</title>
        <authorList>
            <person name="Wingfield B.D."/>
            <person name="Bills G.F."/>
            <person name="Dong Y."/>
            <person name="Huang W."/>
            <person name="Nel W.J."/>
            <person name="Swalarsk-Parry B.S."/>
            <person name="Vaghefi N."/>
            <person name="Wilken P.M."/>
            <person name="An Z."/>
            <person name="de Beer Z.W."/>
            <person name="De Vos L."/>
            <person name="Chen L."/>
            <person name="Duong T.A."/>
            <person name="Gao Y."/>
            <person name="Hammerbacher A."/>
            <person name="Kikkert J.R."/>
            <person name="Li Y."/>
            <person name="Li H."/>
            <person name="Li K."/>
            <person name="Li Q."/>
            <person name="Liu X."/>
            <person name="Ma X."/>
            <person name="Naidoo K."/>
            <person name="Pethybridge S.J."/>
            <person name="Sun J."/>
            <person name="Steenkamp E.T."/>
            <person name="van der Nest M.A."/>
            <person name="van Wyk S."/>
            <person name="Wingfield M.J."/>
            <person name="Xiong C."/>
            <person name="Yue Q."/>
            <person name="Zhang X."/>
        </authorList>
    </citation>
    <scope>NUCLEOTIDE SEQUENCE [LARGE SCALE GENOMIC DNA]</scope>
    <source>
        <strain evidence="2 3">BP 5553</strain>
    </source>
</reference>
<dbReference type="STRING" id="2656787.A0A370U2S8"/>
<feature type="region of interest" description="Disordered" evidence="1">
    <location>
        <begin position="1"/>
        <end position="193"/>
    </location>
</feature>
<evidence type="ECO:0000256" key="1">
    <source>
        <dbReference type="SAM" id="MobiDB-lite"/>
    </source>
</evidence>
<keyword evidence="3" id="KW-1185">Reference proteome</keyword>
<protein>
    <submittedName>
        <fullName evidence="2">Uncharacterized protein</fullName>
    </submittedName>
</protein>
<dbReference type="RefSeq" id="XP_031874735.1">
    <property type="nucleotide sequence ID" value="XM_032010681.1"/>
</dbReference>
<dbReference type="Proteomes" id="UP000254866">
    <property type="component" value="Unassembled WGS sequence"/>
</dbReference>